<reference evidence="6" key="4">
    <citation type="submission" date="2025-08" db="UniProtKB">
        <authorList>
            <consortium name="Ensembl"/>
        </authorList>
    </citation>
    <scope>IDENTIFICATION</scope>
</reference>
<proteinExistence type="predicted"/>
<reference evidence="7" key="1">
    <citation type="journal article" date="2014" name="Science">
        <title>Nonhuman genetics. Genomic basis for the convergent evolution of electric organs.</title>
        <authorList>
            <person name="Gallant J.R."/>
            <person name="Traeger L.L."/>
            <person name="Volkening J.D."/>
            <person name="Moffett H."/>
            <person name="Chen P.H."/>
            <person name="Novina C.D."/>
            <person name="Phillips G.N.Jr."/>
            <person name="Anand R."/>
            <person name="Wells G.B."/>
            <person name="Pinch M."/>
            <person name="Guth R."/>
            <person name="Unguez G.A."/>
            <person name="Albert J.S."/>
            <person name="Zakon H.H."/>
            <person name="Samanta M.P."/>
            <person name="Sussman M.R."/>
        </authorList>
    </citation>
    <scope>NUCLEOTIDE SEQUENCE [LARGE SCALE GENOMIC DNA]</scope>
</reference>
<dbReference type="PANTHER" id="PTHR20516">
    <property type="entry name" value="TRANSMEMBRANE PROTEIN 114/235 FAMILY MEMBER"/>
    <property type="match status" value="1"/>
</dbReference>
<feature type="transmembrane region" description="Helical" evidence="5">
    <location>
        <begin position="7"/>
        <end position="33"/>
    </location>
</feature>
<organism evidence="6 7">
    <name type="scientific">Electrophorus electricus</name>
    <name type="common">Electric eel</name>
    <name type="synonym">Gymnotus electricus</name>
    <dbReference type="NCBI Taxonomy" id="8005"/>
    <lineage>
        <taxon>Eukaryota</taxon>
        <taxon>Metazoa</taxon>
        <taxon>Chordata</taxon>
        <taxon>Craniata</taxon>
        <taxon>Vertebrata</taxon>
        <taxon>Euteleostomi</taxon>
        <taxon>Actinopterygii</taxon>
        <taxon>Neopterygii</taxon>
        <taxon>Teleostei</taxon>
        <taxon>Ostariophysi</taxon>
        <taxon>Gymnotiformes</taxon>
        <taxon>Gymnotoidei</taxon>
        <taxon>Gymnotidae</taxon>
        <taxon>Electrophorus</taxon>
    </lineage>
</organism>
<dbReference type="Ensembl" id="ENSEEET00000048966.2">
    <property type="protein sequence ID" value="ENSEEEP00000048436.2"/>
    <property type="gene ID" value="ENSEEEG00000022794.2"/>
</dbReference>
<dbReference type="OMA" id="LWRTCEG"/>
<evidence type="ECO:0000256" key="5">
    <source>
        <dbReference type="SAM" id="Phobius"/>
    </source>
</evidence>
<evidence type="ECO:0000256" key="3">
    <source>
        <dbReference type="ARBA" id="ARBA00022989"/>
    </source>
</evidence>
<dbReference type="Proteomes" id="UP000314983">
    <property type="component" value="Chromosome 1"/>
</dbReference>
<evidence type="ECO:0000256" key="2">
    <source>
        <dbReference type="ARBA" id="ARBA00022692"/>
    </source>
</evidence>
<feature type="transmembrane region" description="Helical" evidence="5">
    <location>
        <begin position="123"/>
        <end position="148"/>
    </location>
</feature>
<evidence type="ECO:0000313" key="6">
    <source>
        <dbReference type="Ensembl" id="ENSEEEP00000048436.2"/>
    </source>
</evidence>
<dbReference type="GeneTree" id="ENSGT00390000011615"/>
<comment type="subcellular location">
    <subcellularLocation>
        <location evidence="1">Membrane</location>
        <topology evidence="1">Multi-pass membrane protein</topology>
    </subcellularLocation>
</comment>
<dbReference type="Gene3D" id="1.20.140.150">
    <property type="match status" value="1"/>
</dbReference>
<evidence type="ECO:0000256" key="4">
    <source>
        <dbReference type="ARBA" id="ARBA00023136"/>
    </source>
</evidence>
<dbReference type="GO" id="GO:0016324">
    <property type="term" value="C:apical plasma membrane"/>
    <property type="evidence" value="ECO:0007669"/>
    <property type="project" value="TreeGrafter"/>
</dbReference>
<feature type="transmembrane region" description="Helical" evidence="5">
    <location>
        <begin position="93"/>
        <end position="117"/>
    </location>
</feature>
<reference evidence="6" key="5">
    <citation type="submission" date="2025-09" db="UniProtKB">
        <authorList>
            <consortium name="Ensembl"/>
        </authorList>
    </citation>
    <scope>IDENTIFICATION</scope>
</reference>
<reference evidence="7" key="2">
    <citation type="journal article" date="2017" name="Sci. Adv.">
        <title>A tail of two voltages: Proteomic comparison of the three electric organs of the electric eel.</title>
        <authorList>
            <person name="Traeger L.L."/>
            <person name="Sabat G."/>
            <person name="Barrett-Wilt G.A."/>
            <person name="Wells G.B."/>
            <person name="Sussman M.R."/>
        </authorList>
    </citation>
    <scope>NUCLEOTIDE SEQUENCE [LARGE SCALE GENOMIC DNA]</scope>
</reference>
<dbReference type="InterPro" id="IPR039951">
    <property type="entry name" value="TMEM114/TMEM235"/>
</dbReference>
<dbReference type="AlphaFoldDB" id="A0A4W4HI92"/>
<accession>A0A4W4HI92</accession>
<keyword evidence="7" id="KW-1185">Reference proteome</keyword>
<gene>
    <name evidence="6" type="primary">TMEM235</name>
</gene>
<evidence type="ECO:0008006" key="8">
    <source>
        <dbReference type="Google" id="ProtNLM"/>
    </source>
</evidence>
<dbReference type="InterPro" id="IPR004031">
    <property type="entry name" value="PMP22/EMP/MP20/Claudin"/>
</dbReference>
<keyword evidence="4 5" id="KW-0472">Membrane</keyword>
<keyword evidence="3 5" id="KW-1133">Transmembrane helix</keyword>
<evidence type="ECO:0000256" key="1">
    <source>
        <dbReference type="ARBA" id="ARBA00004141"/>
    </source>
</evidence>
<reference evidence="6" key="3">
    <citation type="submission" date="2020-05" db="EMBL/GenBank/DDBJ databases">
        <title>Electrophorus electricus (electric eel) genome, fEleEle1, primary haplotype.</title>
        <authorList>
            <person name="Myers G."/>
            <person name="Meyer A."/>
            <person name="Fedrigo O."/>
            <person name="Formenti G."/>
            <person name="Rhie A."/>
            <person name="Tracey A."/>
            <person name="Sims Y."/>
            <person name="Jarvis E.D."/>
        </authorList>
    </citation>
    <scope>NUCLEOTIDE SEQUENCE [LARGE SCALE GENOMIC DNA]</scope>
</reference>
<protein>
    <recommendedName>
        <fullName evidence="8">Transmembrane protein 235b</fullName>
    </recommendedName>
</protein>
<name>A0A4W4HI92_ELEEL</name>
<keyword evidence="2 5" id="KW-0812">Transmembrane</keyword>
<sequence>MNFGTLVIAAGIFGLLSFTCLAVAIGSEYWYIIDVDEVFNSTWEFTSSHSGLWRIYEGKVLCGLLRTFALHLSYMKLMRHSEQVQHFLNLHRVIVIILPISLVLLVFGGIFGLVGSLSHSYCILTAVATYFLICSLFTLSGVGVYVSYSQQTLDELRRLESAELLAHVHVSYGWSLAMACLSYSLEVATGALLGMAAWLAHGQRQRESAATPSVA</sequence>
<dbReference type="PANTHER" id="PTHR20516:SF1">
    <property type="entry name" value="TRANSMEMBRANE PROTEIN 235"/>
    <property type="match status" value="1"/>
</dbReference>
<evidence type="ECO:0000313" key="7">
    <source>
        <dbReference type="Proteomes" id="UP000314983"/>
    </source>
</evidence>
<dbReference type="Pfam" id="PF13903">
    <property type="entry name" value="Claudin_2"/>
    <property type="match status" value="1"/>
</dbReference>